<evidence type="ECO:0000313" key="3">
    <source>
        <dbReference type="EMBL" id="GHH86727.1"/>
    </source>
</evidence>
<name>A0A919L7F4_9ACTN</name>
<dbReference type="AlphaFoldDB" id="A0A919L7F4"/>
<proteinExistence type="predicted"/>
<dbReference type="InterPro" id="IPR003018">
    <property type="entry name" value="GAF"/>
</dbReference>
<feature type="transmembrane region" description="Helical" evidence="1">
    <location>
        <begin position="12"/>
        <end position="31"/>
    </location>
</feature>
<keyword evidence="1" id="KW-1133">Transmembrane helix</keyword>
<evidence type="ECO:0000313" key="4">
    <source>
        <dbReference type="Proteomes" id="UP000603227"/>
    </source>
</evidence>
<accession>A0A919L7F4</accession>
<reference evidence="3" key="1">
    <citation type="journal article" date="2014" name="Int. J. Syst. Evol. Microbiol.">
        <title>Complete genome sequence of Corynebacterium casei LMG S-19264T (=DSM 44701T), isolated from a smear-ripened cheese.</title>
        <authorList>
            <consortium name="US DOE Joint Genome Institute (JGI-PGF)"/>
            <person name="Walter F."/>
            <person name="Albersmeier A."/>
            <person name="Kalinowski J."/>
            <person name="Ruckert C."/>
        </authorList>
    </citation>
    <scope>NUCLEOTIDE SEQUENCE</scope>
    <source>
        <strain evidence="3">CGMCC 4.7403</strain>
    </source>
</reference>
<reference evidence="3" key="2">
    <citation type="submission" date="2020-09" db="EMBL/GenBank/DDBJ databases">
        <authorList>
            <person name="Sun Q."/>
            <person name="Zhou Y."/>
        </authorList>
    </citation>
    <scope>NUCLEOTIDE SEQUENCE</scope>
    <source>
        <strain evidence="3">CGMCC 4.7403</strain>
    </source>
</reference>
<dbReference type="Pfam" id="PF01590">
    <property type="entry name" value="GAF"/>
    <property type="match status" value="1"/>
</dbReference>
<comment type="caution">
    <text evidence="3">The sequence shown here is derived from an EMBL/GenBank/DDBJ whole genome shotgun (WGS) entry which is preliminary data.</text>
</comment>
<feature type="domain" description="GAF" evidence="2">
    <location>
        <begin position="154"/>
        <end position="268"/>
    </location>
</feature>
<keyword evidence="1" id="KW-0472">Membrane</keyword>
<dbReference type="SUPFAM" id="SSF55781">
    <property type="entry name" value="GAF domain-like"/>
    <property type="match status" value="1"/>
</dbReference>
<dbReference type="EMBL" id="BNAT01000007">
    <property type="protein sequence ID" value="GHH86727.1"/>
    <property type="molecule type" value="Genomic_DNA"/>
</dbReference>
<gene>
    <name evidence="3" type="ORF">GCM10017771_24970</name>
</gene>
<feature type="transmembrane region" description="Helical" evidence="1">
    <location>
        <begin position="43"/>
        <end position="60"/>
    </location>
</feature>
<keyword evidence="1" id="KW-0812">Transmembrane</keyword>
<evidence type="ECO:0000256" key="1">
    <source>
        <dbReference type="SAM" id="Phobius"/>
    </source>
</evidence>
<organism evidence="3 4">
    <name type="scientific">Streptomyces capitiformicae</name>
    <dbReference type="NCBI Taxonomy" id="2014920"/>
    <lineage>
        <taxon>Bacteria</taxon>
        <taxon>Bacillati</taxon>
        <taxon>Actinomycetota</taxon>
        <taxon>Actinomycetes</taxon>
        <taxon>Kitasatosporales</taxon>
        <taxon>Streptomycetaceae</taxon>
        <taxon>Streptomyces</taxon>
    </lineage>
</organism>
<protein>
    <recommendedName>
        <fullName evidence="2">GAF domain-containing protein</fullName>
    </recommendedName>
</protein>
<dbReference type="Proteomes" id="UP000603227">
    <property type="component" value="Unassembled WGS sequence"/>
</dbReference>
<dbReference type="InterPro" id="IPR029016">
    <property type="entry name" value="GAF-like_dom_sf"/>
</dbReference>
<keyword evidence="4" id="KW-1185">Reference proteome</keyword>
<dbReference type="Gene3D" id="3.30.450.40">
    <property type="match status" value="1"/>
</dbReference>
<evidence type="ECO:0000259" key="2">
    <source>
        <dbReference type="Pfam" id="PF01590"/>
    </source>
</evidence>
<sequence>MKQWLADRGLHYLFLLFSAVLGVAVAVVSVWADGAQGNDKRLWALIAGVCAFGVVLITHLERRLVEKGRARAELRAAEAEAHLTQAYSTALQPLSDRVRQLTTLYGSVARLPASTPAQTVSDIERERRQILDAVLFAAVTLTAPPVGPTFVPRARCSFYLYDAATGDFTLEGTQPGHRTPRSVIDPVGAAHMRNEILGGGGKTFRIDGKNEPHSYLIPVGTGYKAVIAVPVIHGTEKVGILSVDAPEYSDFTGAHVTLMESLANILAASYALK</sequence>